<evidence type="ECO:0000313" key="4">
    <source>
        <dbReference type="EMBL" id="AOO65724.1"/>
    </source>
</evidence>
<proteinExistence type="predicted"/>
<dbReference type="PANTHER" id="PTHR43278:SF2">
    <property type="entry name" value="IRON-SULFUR FLAVOPROTEIN"/>
    <property type="match status" value="1"/>
</dbReference>
<dbReference type="STRING" id="1193502.SHALO_1953"/>
<dbReference type="PATRIC" id="fig|1193502.14.peg.1985"/>
<dbReference type="SUPFAM" id="SSF52218">
    <property type="entry name" value="Flavoproteins"/>
    <property type="match status" value="1"/>
</dbReference>
<keyword evidence="5" id="KW-1185">Reference proteome</keyword>
<evidence type="ECO:0000256" key="1">
    <source>
        <dbReference type="ARBA" id="ARBA00022630"/>
    </source>
</evidence>
<dbReference type="KEGG" id="shal:SHALO_1953"/>
<dbReference type="InterPro" id="IPR051796">
    <property type="entry name" value="ISF_SsuE-like"/>
</dbReference>
<keyword evidence="1" id="KW-0285">Flavoprotein</keyword>
<name>A0A1D7TLD4_9BACT</name>
<dbReference type="PANTHER" id="PTHR43278">
    <property type="entry name" value="NAD(P)H-DEPENDENT FMN-CONTAINING OXIDOREDUCTASE YWQN-RELATED"/>
    <property type="match status" value="1"/>
</dbReference>
<reference evidence="5" key="1">
    <citation type="submission" date="2016-08" db="EMBL/GenBank/DDBJ databases">
        <title>Complete genome sequence of the organohalide-respiring Epsilonproteobacterium Sulfurospirillum halorespirans.</title>
        <authorList>
            <person name="Goris T."/>
            <person name="Zimmermann J."/>
            <person name="Schenz B."/>
            <person name="Lemos M."/>
            <person name="Hackermueller J."/>
            <person name="Diekert G."/>
        </authorList>
    </citation>
    <scope>NUCLEOTIDE SEQUENCE [LARGE SCALE GENOMIC DNA]</scope>
    <source>
        <strain>DSM 13726</strain>
        <strain evidence="5">PCE-M2</strain>
    </source>
</reference>
<dbReference type="EMBL" id="CP017111">
    <property type="protein sequence ID" value="AOO65724.1"/>
    <property type="molecule type" value="Genomic_DNA"/>
</dbReference>
<dbReference type="AlphaFoldDB" id="A0A1D7TLD4"/>
<dbReference type="GO" id="GO:0016491">
    <property type="term" value="F:oxidoreductase activity"/>
    <property type="evidence" value="ECO:0007669"/>
    <property type="project" value="InterPro"/>
</dbReference>
<evidence type="ECO:0000259" key="3">
    <source>
        <dbReference type="Pfam" id="PF03358"/>
    </source>
</evidence>
<dbReference type="InterPro" id="IPR029039">
    <property type="entry name" value="Flavoprotein-like_sf"/>
</dbReference>
<keyword evidence="2" id="KW-0288">FMN</keyword>
<dbReference type="Gene3D" id="3.40.50.360">
    <property type="match status" value="1"/>
</dbReference>
<gene>
    <name evidence="4" type="ORF">SHALO_1953</name>
</gene>
<dbReference type="Pfam" id="PF03358">
    <property type="entry name" value="FMN_red"/>
    <property type="match status" value="1"/>
</dbReference>
<dbReference type="RefSeq" id="WP_069478372.1">
    <property type="nucleotide sequence ID" value="NZ_CP017111.1"/>
</dbReference>
<evidence type="ECO:0000256" key="2">
    <source>
        <dbReference type="ARBA" id="ARBA00022643"/>
    </source>
</evidence>
<feature type="domain" description="NADPH-dependent FMN reductase-like" evidence="3">
    <location>
        <begin position="1"/>
        <end position="112"/>
    </location>
</feature>
<organism evidence="4 5">
    <name type="scientific">Sulfurospirillum halorespirans DSM 13726</name>
    <dbReference type="NCBI Taxonomy" id="1193502"/>
    <lineage>
        <taxon>Bacteria</taxon>
        <taxon>Pseudomonadati</taxon>
        <taxon>Campylobacterota</taxon>
        <taxon>Epsilonproteobacteria</taxon>
        <taxon>Campylobacterales</taxon>
        <taxon>Sulfurospirillaceae</taxon>
        <taxon>Sulfurospirillum</taxon>
    </lineage>
</organism>
<accession>A0A1D7TLD4</accession>
<dbReference type="Proteomes" id="UP000094609">
    <property type="component" value="Chromosome"/>
</dbReference>
<protein>
    <submittedName>
        <fullName evidence="4">Iron-sulfur flavoprotein</fullName>
    </submittedName>
</protein>
<evidence type="ECO:0000313" key="5">
    <source>
        <dbReference type="Proteomes" id="UP000094609"/>
    </source>
</evidence>
<dbReference type="InterPro" id="IPR005025">
    <property type="entry name" value="FMN_Rdtase-like_dom"/>
</dbReference>
<sequence length="227" mass="25609">MKVVAINGSPRKNANTATLLKNALEGAAKQGAQTELIHLYDLNYQGCVSCFACKLKSGKSYGKCAHKDELKPLLEKLREADAILLGSPIYFGNITGMMRSFIERLAFQYTLYDVNYSSLFSRKIPIGLMYTMNLDEKRMREWGYVEALSGLEKRLGSIFGSSEALYVTDTYQFKDYSKYEVTAFSEPHKAQRRKDVFPKDCEKAFDMGVRFATQGVSSTFCSKMAPH</sequence>